<feature type="compositionally biased region" description="Basic residues" evidence="1">
    <location>
        <begin position="371"/>
        <end position="390"/>
    </location>
</feature>
<organism evidence="2 3">
    <name type="scientific">Mycena pura</name>
    <dbReference type="NCBI Taxonomy" id="153505"/>
    <lineage>
        <taxon>Eukaryota</taxon>
        <taxon>Fungi</taxon>
        <taxon>Dikarya</taxon>
        <taxon>Basidiomycota</taxon>
        <taxon>Agaricomycotina</taxon>
        <taxon>Agaricomycetes</taxon>
        <taxon>Agaricomycetidae</taxon>
        <taxon>Agaricales</taxon>
        <taxon>Marasmiineae</taxon>
        <taxon>Mycenaceae</taxon>
        <taxon>Mycena</taxon>
    </lineage>
</organism>
<proteinExistence type="predicted"/>
<protein>
    <submittedName>
        <fullName evidence="2">Uncharacterized protein</fullName>
    </submittedName>
</protein>
<accession>A0AAD6VHS7</accession>
<dbReference type="AlphaFoldDB" id="A0AAD6VHS7"/>
<evidence type="ECO:0000256" key="1">
    <source>
        <dbReference type="SAM" id="MobiDB-lite"/>
    </source>
</evidence>
<feature type="compositionally biased region" description="Low complexity" evidence="1">
    <location>
        <begin position="315"/>
        <end position="361"/>
    </location>
</feature>
<comment type="caution">
    <text evidence="2">The sequence shown here is derived from an EMBL/GenBank/DDBJ whole genome shotgun (WGS) entry which is preliminary data.</text>
</comment>
<feature type="region of interest" description="Disordered" evidence="1">
    <location>
        <begin position="307"/>
        <end position="414"/>
    </location>
</feature>
<name>A0AAD6VHS7_9AGAR</name>
<feature type="region of interest" description="Disordered" evidence="1">
    <location>
        <begin position="55"/>
        <end position="75"/>
    </location>
</feature>
<evidence type="ECO:0000313" key="3">
    <source>
        <dbReference type="Proteomes" id="UP001219525"/>
    </source>
</evidence>
<feature type="compositionally biased region" description="Polar residues" evidence="1">
    <location>
        <begin position="66"/>
        <end position="75"/>
    </location>
</feature>
<reference evidence="2" key="1">
    <citation type="submission" date="2023-03" db="EMBL/GenBank/DDBJ databases">
        <title>Massive genome expansion in bonnet fungi (Mycena s.s.) driven by repeated elements and novel gene families across ecological guilds.</title>
        <authorList>
            <consortium name="Lawrence Berkeley National Laboratory"/>
            <person name="Harder C.B."/>
            <person name="Miyauchi S."/>
            <person name="Viragh M."/>
            <person name="Kuo A."/>
            <person name="Thoen E."/>
            <person name="Andreopoulos B."/>
            <person name="Lu D."/>
            <person name="Skrede I."/>
            <person name="Drula E."/>
            <person name="Henrissat B."/>
            <person name="Morin E."/>
            <person name="Kohler A."/>
            <person name="Barry K."/>
            <person name="LaButti K."/>
            <person name="Morin E."/>
            <person name="Salamov A."/>
            <person name="Lipzen A."/>
            <person name="Mereny Z."/>
            <person name="Hegedus B."/>
            <person name="Baldrian P."/>
            <person name="Stursova M."/>
            <person name="Weitz H."/>
            <person name="Taylor A."/>
            <person name="Grigoriev I.V."/>
            <person name="Nagy L.G."/>
            <person name="Martin F."/>
            <person name="Kauserud H."/>
        </authorList>
    </citation>
    <scope>NUCLEOTIDE SEQUENCE</scope>
    <source>
        <strain evidence="2">9144</strain>
    </source>
</reference>
<dbReference type="EMBL" id="JARJCW010000021">
    <property type="protein sequence ID" value="KAJ7213416.1"/>
    <property type="molecule type" value="Genomic_DNA"/>
</dbReference>
<sequence>MLINAQHQQQWYWFDREPPYQFPRALPTNPYLQNAYDAVNLQQQQYQLPRLPLTPVQPLVQPPAPSTSTRRGPNSPITARELLAIAQAAVNINFFAAKHGEKGAKTKQLADKVKALGYVGSPTFFREHLDEMLIFHSDPDLAPATVRNAISASPLEPMLGAPLDLLTSQRKKFEGMSDAQRENAKKKLEQDKEGGAALRAASLNRSRRTAATAVAAIATSDDEVEVVDSLTFVPSTEPVKRTEPIQRLSPPPVLDTWMPPMSILGAMEEDVRRELADAQPAPSADTALSDSTRNATAVAVVHGAAPEGGLDLDISSTTTTAAPLSPSPVSAMPSPKAPESPTAPAAPATGVTPVVPETPTSNVASTTRTPVPKRKSKTAKSSAKKRKTSRVHSDDSDIENTPLVKHAKPTPAKSASYEELKGLIAGGQAKTDAFHSKMLEAIEAGREQTERAIAGTQQFQGQFLDLFARMVAPK</sequence>
<feature type="region of interest" description="Disordered" evidence="1">
    <location>
        <begin position="174"/>
        <end position="195"/>
    </location>
</feature>
<keyword evidence="3" id="KW-1185">Reference proteome</keyword>
<feature type="compositionally biased region" description="Basic and acidic residues" evidence="1">
    <location>
        <begin position="174"/>
        <end position="194"/>
    </location>
</feature>
<dbReference type="Proteomes" id="UP001219525">
    <property type="component" value="Unassembled WGS sequence"/>
</dbReference>
<evidence type="ECO:0000313" key="2">
    <source>
        <dbReference type="EMBL" id="KAJ7213416.1"/>
    </source>
</evidence>
<gene>
    <name evidence="2" type="ORF">GGX14DRAFT_563738</name>
</gene>